<dbReference type="Pfam" id="PF02675">
    <property type="entry name" value="AdoMet_dc"/>
    <property type="match status" value="1"/>
</dbReference>
<evidence type="ECO:0000256" key="3">
    <source>
        <dbReference type="ARBA" id="ARBA00022813"/>
    </source>
</evidence>
<keyword evidence="2" id="KW-0210">Decarboxylase</keyword>
<evidence type="ECO:0000256" key="5">
    <source>
        <dbReference type="ARBA" id="ARBA00023115"/>
    </source>
</evidence>
<keyword evidence="5" id="KW-0620">Polyamine biosynthesis</keyword>
<evidence type="ECO:0000256" key="7">
    <source>
        <dbReference type="ARBA" id="ARBA00023239"/>
    </source>
</evidence>
<accession>M4ZHA4</accession>
<evidence type="ECO:0000313" key="11">
    <source>
        <dbReference type="Proteomes" id="UP000011841"/>
    </source>
</evidence>
<dbReference type="eggNOG" id="COG1586">
    <property type="taxonomic scope" value="Bacteria"/>
</dbReference>
<keyword evidence="9" id="KW-0670">Pyruvate</keyword>
<keyword evidence="8" id="KW-0704">Schiff base</keyword>
<sequence length="160" mass="17408">MILGRHIKAVGIGDPDRLRSMSRIKGLLDDLVEALNMRALGSPHIYEVEEDIRRMNCEPFEDEGGVTGIVVLSTSHCAIHTWPLQSQFVLDVFSCRKFNPSVVVDLVSRAFMTKSLRTTDLSHSLELETGAPAADAAVAADQSAISPIVPATPRRVGGRD</sequence>
<proteinExistence type="predicted"/>
<dbReference type="AlphaFoldDB" id="M4ZHA4"/>
<dbReference type="STRING" id="1245469.S58_72490"/>
<dbReference type="PATRIC" id="fig|1245469.3.peg.7408"/>
<dbReference type="PANTHER" id="PTHR33866:SF2">
    <property type="entry name" value="S-ADENOSYLMETHIONINE DECARBOXYLASE PROENZYME"/>
    <property type="match status" value="1"/>
</dbReference>
<dbReference type="InterPro" id="IPR016067">
    <property type="entry name" value="S-AdoMet_deCO2ase_core"/>
</dbReference>
<dbReference type="Proteomes" id="UP000011841">
    <property type="component" value="Chromosome"/>
</dbReference>
<comment type="cofactor">
    <cofactor evidence="1">
        <name>pyruvate</name>
        <dbReference type="ChEBI" id="CHEBI:15361"/>
    </cofactor>
</comment>
<dbReference type="Gene3D" id="3.60.90.10">
    <property type="entry name" value="S-adenosylmethionine decarboxylase"/>
    <property type="match status" value="1"/>
</dbReference>
<dbReference type="HOGENOM" id="CLU_1648890_0_0_5"/>
<dbReference type="InterPro" id="IPR003826">
    <property type="entry name" value="AdoMetDC_fam_prok"/>
</dbReference>
<dbReference type="GO" id="GO:0005829">
    <property type="term" value="C:cytosol"/>
    <property type="evidence" value="ECO:0007669"/>
    <property type="project" value="TreeGrafter"/>
</dbReference>
<dbReference type="SUPFAM" id="SSF56276">
    <property type="entry name" value="S-adenosylmethionine decarboxylase"/>
    <property type="match status" value="1"/>
</dbReference>
<dbReference type="GO" id="GO:0008295">
    <property type="term" value="P:spermidine biosynthetic process"/>
    <property type="evidence" value="ECO:0007669"/>
    <property type="project" value="UniProtKB-KW"/>
</dbReference>
<evidence type="ECO:0000256" key="1">
    <source>
        <dbReference type="ARBA" id="ARBA00001928"/>
    </source>
</evidence>
<dbReference type="OrthoDB" id="9793120at2"/>
<evidence type="ECO:0000256" key="6">
    <source>
        <dbReference type="ARBA" id="ARBA00023145"/>
    </source>
</evidence>
<evidence type="ECO:0000313" key="10">
    <source>
        <dbReference type="EMBL" id="BAM93213.1"/>
    </source>
</evidence>
<dbReference type="GO" id="GO:0004014">
    <property type="term" value="F:adenosylmethionine decarboxylase activity"/>
    <property type="evidence" value="ECO:0007669"/>
    <property type="project" value="InterPro"/>
</dbReference>
<evidence type="ECO:0000256" key="8">
    <source>
        <dbReference type="ARBA" id="ARBA00023270"/>
    </source>
</evidence>
<evidence type="ECO:0000256" key="9">
    <source>
        <dbReference type="ARBA" id="ARBA00023317"/>
    </source>
</evidence>
<keyword evidence="6" id="KW-0865">Zymogen</keyword>
<protein>
    <submittedName>
        <fullName evidence="10">S-adenosylmethionine decarboxylase-like protein</fullName>
    </submittedName>
</protein>
<evidence type="ECO:0000256" key="2">
    <source>
        <dbReference type="ARBA" id="ARBA00022793"/>
    </source>
</evidence>
<dbReference type="RefSeq" id="WP_015670284.1">
    <property type="nucleotide sequence ID" value="NC_020453.1"/>
</dbReference>
<name>M4ZHA4_9BRAD</name>
<gene>
    <name evidence="10" type="ORF">S58_72490</name>
</gene>
<dbReference type="EMBL" id="AP012603">
    <property type="protein sequence ID" value="BAM93213.1"/>
    <property type="molecule type" value="Genomic_DNA"/>
</dbReference>
<dbReference type="KEGG" id="aol:S58_72490"/>
<keyword evidence="4" id="KW-0745">Spermidine biosynthesis</keyword>
<organism evidence="10 11">
    <name type="scientific">Bradyrhizobium oligotrophicum S58</name>
    <dbReference type="NCBI Taxonomy" id="1245469"/>
    <lineage>
        <taxon>Bacteria</taxon>
        <taxon>Pseudomonadati</taxon>
        <taxon>Pseudomonadota</taxon>
        <taxon>Alphaproteobacteria</taxon>
        <taxon>Hyphomicrobiales</taxon>
        <taxon>Nitrobacteraceae</taxon>
        <taxon>Bradyrhizobium</taxon>
    </lineage>
</organism>
<reference evidence="10 11" key="1">
    <citation type="journal article" date="2013" name="Appl. Environ. Microbiol.">
        <title>Genome analysis suggests that the soil oligotrophic bacterium Agromonas oligotrophica (Bradyrhizobium oligotrophicum) is a nitrogen-fixing symbiont of Aeschynomene indica.</title>
        <authorList>
            <person name="Okubo T."/>
            <person name="Fukushima S."/>
            <person name="Itakura M."/>
            <person name="Oshima K."/>
            <person name="Longtonglang A."/>
            <person name="Teaumroong N."/>
            <person name="Mitsui H."/>
            <person name="Hattori M."/>
            <person name="Hattori R."/>
            <person name="Hattori T."/>
            <person name="Minamisawa K."/>
        </authorList>
    </citation>
    <scope>NUCLEOTIDE SEQUENCE [LARGE SCALE GENOMIC DNA]</scope>
    <source>
        <strain evidence="10 11">S58</strain>
    </source>
</reference>
<evidence type="ECO:0000256" key="4">
    <source>
        <dbReference type="ARBA" id="ARBA00023066"/>
    </source>
</evidence>
<keyword evidence="3" id="KW-0068">Autocatalytic cleavage</keyword>
<dbReference type="GeneID" id="301820961"/>
<dbReference type="PANTHER" id="PTHR33866">
    <property type="entry name" value="S-ADENOSYLMETHIONINE DECARBOXYLASE PROENZYME"/>
    <property type="match status" value="1"/>
</dbReference>
<keyword evidence="11" id="KW-1185">Reference proteome</keyword>
<keyword evidence="7" id="KW-0456">Lyase</keyword>